<evidence type="ECO:0000256" key="3">
    <source>
        <dbReference type="ARBA" id="ARBA00022553"/>
    </source>
</evidence>
<dbReference type="PROSITE" id="PS50113">
    <property type="entry name" value="PAC"/>
    <property type="match status" value="1"/>
</dbReference>
<dbReference type="Gene3D" id="3.30.450.20">
    <property type="entry name" value="PAS domain"/>
    <property type="match status" value="1"/>
</dbReference>
<keyword evidence="3" id="KW-0597">Phosphoprotein</keyword>
<feature type="region of interest" description="Disordered" evidence="9">
    <location>
        <begin position="114"/>
        <end position="141"/>
    </location>
</feature>
<organism evidence="11 12">
    <name type="scientific">Roseibium salinum</name>
    <dbReference type="NCBI Taxonomy" id="1604349"/>
    <lineage>
        <taxon>Bacteria</taxon>
        <taxon>Pseudomonadati</taxon>
        <taxon>Pseudomonadota</taxon>
        <taxon>Alphaproteobacteria</taxon>
        <taxon>Hyphomicrobiales</taxon>
        <taxon>Stappiaceae</taxon>
        <taxon>Roseibium</taxon>
    </lineage>
</organism>
<evidence type="ECO:0000259" key="10">
    <source>
        <dbReference type="PROSITE" id="PS50113"/>
    </source>
</evidence>
<dbReference type="InterPro" id="IPR035965">
    <property type="entry name" value="PAS-like_dom_sf"/>
</dbReference>
<dbReference type="Pfam" id="PF07536">
    <property type="entry name" value="HWE_HK"/>
    <property type="match status" value="1"/>
</dbReference>
<dbReference type="SUPFAM" id="SSF55874">
    <property type="entry name" value="ATPase domain of HSP90 chaperone/DNA topoisomerase II/histidine kinase"/>
    <property type="match status" value="1"/>
</dbReference>
<dbReference type="Pfam" id="PF13596">
    <property type="entry name" value="PAS_10"/>
    <property type="match status" value="1"/>
</dbReference>
<evidence type="ECO:0000256" key="4">
    <source>
        <dbReference type="ARBA" id="ARBA00022679"/>
    </source>
</evidence>
<keyword evidence="8" id="KW-0067">ATP-binding</keyword>
<dbReference type="InterPro" id="IPR011102">
    <property type="entry name" value="Sig_transdc_His_kinase_HWE"/>
</dbReference>
<keyword evidence="6" id="KW-0547">Nucleotide-binding</keyword>
<dbReference type="RefSeq" id="WP_265961142.1">
    <property type="nucleotide sequence ID" value="NZ_JAPEVI010000002.1"/>
</dbReference>
<evidence type="ECO:0000256" key="8">
    <source>
        <dbReference type="ARBA" id="ARBA00022840"/>
    </source>
</evidence>
<accession>A0ABT3QWY0</accession>
<dbReference type="Proteomes" id="UP001300261">
    <property type="component" value="Unassembled WGS sequence"/>
</dbReference>
<dbReference type="SUPFAM" id="SSF55785">
    <property type="entry name" value="PYP-like sensor domain (PAS domain)"/>
    <property type="match status" value="1"/>
</dbReference>
<dbReference type="EMBL" id="JAPEVI010000002">
    <property type="protein sequence ID" value="MCX2721443.1"/>
    <property type="molecule type" value="Genomic_DNA"/>
</dbReference>
<dbReference type="PANTHER" id="PTHR41523">
    <property type="entry name" value="TWO-COMPONENT SYSTEM SENSOR PROTEIN"/>
    <property type="match status" value="1"/>
</dbReference>
<feature type="region of interest" description="Disordered" evidence="9">
    <location>
        <begin position="72"/>
        <end position="92"/>
    </location>
</feature>
<sequence length="470" mass="52192">MAKKGLRLDLRAALRDAHASRSRVVRENVVADENDGRLRPVTLTIEPLTERGAEEPLYLVVFSPALPAERQAEAVNSDWDTDGSAQQDRDLRDTRERLQSTIEEYETVLEELKSSNEELVSSNEEAQSTNEELEASKEEMQSLNEELNTVNTELNSKVEELHRANSDLKNLFESTQLATVFLDRSLAIRTFTPAASSFFNLREADIGRPLTDLASRVDYPELEDHIASVFDTGQLLEHQLPRDDNGKHHLVRMVPYRSERGDTDGVVVTLVDVTSLAEAEEHQHLLIAELNHRVKNMLSVVISIANNTLKNSASPEDFTAALSGRLHAMSRAYGLLSATNWKETSVRDLVRLEAEAFDPQRFDMSGPDVRIKPQQGLSLAMVIHELATNASKYGSLSAPEGSVTIQWSVAGGRLSLVWTEKGGPRVDKPDGDGFGITLVKGEIVYRLNGNIETFFDPNGLKAEMSFELGT</sequence>
<dbReference type="EC" id="2.7.13.3" evidence="2"/>
<evidence type="ECO:0000313" key="11">
    <source>
        <dbReference type="EMBL" id="MCX2721443.1"/>
    </source>
</evidence>
<keyword evidence="4" id="KW-0808">Transferase</keyword>
<evidence type="ECO:0000313" key="12">
    <source>
        <dbReference type="Proteomes" id="UP001300261"/>
    </source>
</evidence>
<dbReference type="SMART" id="SM00911">
    <property type="entry name" value="HWE_HK"/>
    <property type="match status" value="1"/>
</dbReference>
<evidence type="ECO:0000256" key="7">
    <source>
        <dbReference type="ARBA" id="ARBA00022777"/>
    </source>
</evidence>
<keyword evidence="5" id="KW-0677">Repeat</keyword>
<protein>
    <recommendedName>
        <fullName evidence="2">histidine kinase</fullName>
        <ecNumber evidence="2">2.7.13.3</ecNumber>
    </recommendedName>
</protein>
<comment type="catalytic activity">
    <reaction evidence="1">
        <text>ATP + protein L-histidine = ADP + protein N-phospho-L-histidine.</text>
        <dbReference type="EC" id="2.7.13.3"/>
    </reaction>
</comment>
<evidence type="ECO:0000256" key="5">
    <source>
        <dbReference type="ARBA" id="ARBA00022737"/>
    </source>
</evidence>
<dbReference type="InterPro" id="IPR036890">
    <property type="entry name" value="HATPase_C_sf"/>
</dbReference>
<reference evidence="11 12" key="1">
    <citation type="journal article" date="2016" name="Int. J. Syst. Evol. Microbiol.">
        <title>Labrenzia salina sp. nov., isolated from the rhizosphere of the halophyte Arthrocnemum macrostachyum.</title>
        <authorList>
            <person name="Camacho M."/>
            <person name="Redondo-Gomez S."/>
            <person name="Rodriguez-Llorente I."/>
            <person name="Rohde M."/>
            <person name="Sproer C."/>
            <person name="Schumann P."/>
            <person name="Klenk H.P."/>
            <person name="Montero-Calasanz M.D.C."/>
        </authorList>
    </citation>
    <scope>NUCLEOTIDE SEQUENCE [LARGE SCALE GENOMIC DNA]</scope>
    <source>
        <strain evidence="11 12">DSM 29163</strain>
    </source>
</reference>
<dbReference type="InterPro" id="IPR000700">
    <property type="entry name" value="PAS-assoc_C"/>
</dbReference>
<feature type="domain" description="PAC" evidence="10">
    <location>
        <begin position="234"/>
        <end position="285"/>
    </location>
</feature>
<proteinExistence type="predicted"/>
<dbReference type="Gene3D" id="3.30.565.10">
    <property type="entry name" value="Histidine kinase-like ATPase, C-terminal domain"/>
    <property type="match status" value="1"/>
</dbReference>
<name>A0ABT3QWY0_9HYPH</name>
<comment type="caution">
    <text evidence="11">The sequence shown here is derived from an EMBL/GenBank/DDBJ whole genome shotgun (WGS) entry which is preliminary data.</text>
</comment>
<evidence type="ECO:0000256" key="9">
    <source>
        <dbReference type="SAM" id="MobiDB-lite"/>
    </source>
</evidence>
<gene>
    <name evidence="11" type="ORF">ON753_03340</name>
</gene>
<keyword evidence="12" id="KW-1185">Reference proteome</keyword>
<evidence type="ECO:0000256" key="6">
    <source>
        <dbReference type="ARBA" id="ARBA00022741"/>
    </source>
</evidence>
<evidence type="ECO:0000256" key="2">
    <source>
        <dbReference type="ARBA" id="ARBA00012438"/>
    </source>
</evidence>
<dbReference type="PANTHER" id="PTHR41523:SF8">
    <property type="entry name" value="ETHYLENE RESPONSE SENSOR PROTEIN"/>
    <property type="match status" value="1"/>
</dbReference>
<evidence type="ECO:0000256" key="1">
    <source>
        <dbReference type="ARBA" id="ARBA00000085"/>
    </source>
</evidence>
<keyword evidence="7" id="KW-0418">Kinase</keyword>